<evidence type="ECO:0000256" key="2">
    <source>
        <dbReference type="ARBA" id="ARBA00023315"/>
    </source>
</evidence>
<dbReference type="InterPro" id="IPR013751">
    <property type="entry name" value="ACP_syn_III_N"/>
</dbReference>
<dbReference type="PANTHER" id="PTHR34069:SF2">
    <property type="entry name" value="BETA-KETOACYL-[ACYL-CARRIER-PROTEIN] SYNTHASE III"/>
    <property type="match status" value="1"/>
</dbReference>
<dbReference type="InterPro" id="IPR016039">
    <property type="entry name" value="Thiolase-like"/>
</dbReference>
<accession>A0AAU7MBM0</accession>
<evidence type="ECO:0000259" key="4">
    <source>
        <dbReference type="Pfam" id="PF08545"/>
    </source>
</evidence>
<protein>
    <submittedName>
        <fullName evidence="5">3-oxoacyl-[acyl-carrier-protein] synthase III C-terminal domain-containing protein</fullName>
    </submittedName>
</protein>
<proteinExistence type="predicted"/>
<dbReference type="PANTHER" id="PTHR34069">
    <property type="entry name" value="3-OXOACYL-[ACYL-CARRIER-PROTEIN] SYNTHASE 3"/>
    <property type="match status" value="1"/>
</dbReference>
<dbReference type="GO" id="GO:0004315">
    <property type="term" value="F:3-oxoacyl-[acyl-carrier-protein] synthase activity"/>
    <property type="evidence" value="ECO:0007669"/>
    <property type="project" value="InterPro"/>
</dbReference>
<reference evidence="6" key="2">
    <citation type="submission" date="2024-06" db="EMBL/GenBank/DDBJ databases">
        <title>Micromonospora mangrovi CCTCC AA 2012012 genome sequences.</title>
        <authorList>
            <person name="Gao J."/>
        </authorList>
    </citation>
    <scope>NUCLEOTIDE SEQUENCE</scope>
    <source>
        <strain evidence="6">CCTCC AA 2012012</strain>
    </source>
</reference>
<dbReference type="InterPro" id="IPR013747">
    <property type="entry name" value="ACP_syn_III_C"/>
</dbReference>
<dbReference type="Pfam" id="PF08541">
    <property type="entry name" value="ACP_syn_III_C"/>
    <property type="match status" value="1"/>
</dbReference>
<evidence type="ECO:0000313" key="6">
    <source>
        <dbReference type="EMBL" id="XCH75542.1"/>
    </source>
</evidence>
<keyword evidence="2" id="KW-0012">Acyltransferase</keyword>
<name>A0AAU7MBM0_9ACTN</name>
<evidence type="ECO:0000259" key="3">
    <source>
        <dbReference type="Pfam" id="PF08541"/>
    </source>
</evidence>
<feature type="domain" description="Beta-ketoacyl-[acyl-carrier-protein] synthase III N-terminal" evidence="4">
    <location>
        <begin position="108"/>
        <end position="185"/>
    </location>
</feature>
<dbReference type="Gene3D" id="3.40.47.10">
    <property type="match status" value="2"/>
</dbReference>
<evidence type="ECO:0000313" key="5">
    <source>
        <dbReference type="EMBL" id="XBP94839.1"/>
    </source>
</evidence>
<feature type="domain" description="Beta-ketoacyl-[acyl-carrier-protein] synthase III C-terminal" evidence="3">
    <location>
        <begin position="252"/>
        <end position="341"/>
    </location>
</feature>
<dbReference type="RefSeq" id="WP_350935110.1">
    <property type="nucleotide sequence ID" value="NZ_CP157762.1"/>
</dbReference>
<sequence>MSFGIVAIGESLGEPVEVTDAVIAQYAASEETVRSWGYRRFHRAEDGALLTDLAVRACEEALRASSVDAAEVDLVVLAIADFAEYLCWDAAAAVQGRIGAVNAEAMLINQACSSGTVAFDAVAGRFATHPDYRHALIVSANRVCDTYQNRMDSTTTVLSDGAAAALVRRGHERGRWLATETITDGQYADFFRMDVGGAARPFDPSTVAGRDGLRVRNPLDRLGELCDNDARRMLAFVRKFGGNMRIAVDRACARTGTDISEIKRFIHLNDNQKAAADIARALGVPLAQLTNDLALENGHFGTADQLVGLRRLLRDGELQDGDLVALTTLGSGMHWAVTLLRV</sequence>
<dbReference type="Pfam" id="PF08545">
    <property type="entry name" value="ACP_syn_III"/>
    <property type="match status" value="1"/>
</dbReference>
<organism evidence="5">
    <name type="scientific">Micromonospora sp. CCTCC AA 2012012</name>
    <dbReference type="NCBI Taxonomy" id="3111921"/>
    <lineage>
        <taxon>Bacteria</taxon>
        <taxon>Bacillati</taxon>
        <taxon>Actinomycetota</taxon>
        <taxon>Actinomycetes</taxon>
        <taxon>Micromonosporales</taxon>
        <taxon>Micromonosporaceae</taxon>
        <taxon>Micromonospora</taxon>
    </lineage>
</organism>
<dbReference type="GO" id="GO:0044550">
    <property type="term" value="P:secondary metabolite biosynthetic process"/>
    <property type="evidence" value="ECO:0007669"/>
    <property type="project" value="TreeGrafter"/>
</dbReference>
<reference evidence="5" key="1">
    <citation type="submission" date="2024-01" db="EMBL/GenBank/DDBJ databases">
        <title>The genome sequence of Micromonospora mangrovi CCTCC AA 2012012.</title>
        <authorList>
            <person name="Gao J."/>
        </authorList>
    </citation>
    <scope>NUCLEOTIDE SEQUENCE</scope>
    <source>
        <strain evidence="5">CCTCC AA 2012012</strain>
    </source>
</reference>
<dbReference type="EMBL" id="CP159342">
    <property type="protein sequence ID" value="XCH75542.1"/>
    <property type="molecule type" value="Genomic_DNA"/>
</dbReference>
<dbReference type="SUPFAM" id="SSF53901">
    <property type="entry name" value="Thiolase-like"/>
    <property type="match status" value="1"/>
</dbReference>
<evidence type="ECO:0000256" key="1">
    <source>
        <dbReference type="ARBA" id="ARBA00022679"/>
    </source>
</evidence>
<dbReference type="EMBL" id="CP157762">
    <property type="protein sequence ID" value="XBP94839.1"/>
    <property type="molecule type" value="Genomic_DNA"/>
</dbReference>
<dbReference type="GO" id="GO:0006633">
    <property type="term" value="P:fatty acid biosynthetic process"/>
    <property type="evidence" value="ECO:0007669"/>
    <property type="project" value="InterPro"/>
</dbReference>
<gene>
    <name evidence="6" type="ORF">ABUL08_05480</name>
    <name evidence="5" type="ORF">VK199_05435</name>
</gene>
<keyword evidence="1" id="KW-0808">Transferase</keyword>
<dbReference type="AlphaFoldDB" id="A0AAU7MBM0"/>